<dbReference type="GO" id="GO:0046872">
    <property type="term" value="F:metal ion binding"/>
    <property type="evidence" value="ECO:0007669"/>
    <property type="project" value="UniProtKB-KW"/>
</dbReference>
<organism evidence="6 7">
    <name type="scientific">Piromyces finnis</name>
    <dbReference type="NCBI Taxonomy" id="1754191"/>
    <lineage>
        <taxon>Eukaryota</taxon>
        <taxon>Fungi</taxon>
        <taxon>Fungi incertae sedis</taxon>
        <taxon>Chytridiomycota</taxon>
        <taxon>Chytridiomycota incertae sedis</taxon>
        <taxon>Neocallimastigomycetes</taxon>
        <taxon>Neocallimastigales</taxon>
        <taxon>Neocallimastigaceae</taxon>
        <taxon>Piromyces</taxon>
    </lineage>
</organism>
<evidence type="ECO:0000256" key="1">
    <source>
        <dbReference type="ARBA" id="ARBA00005613"/>
    </source>
</evidence>
<dbReference type="InterPro" id="IPR039058">
    <property type="entry name" value="Yippee_fam"/>
</dbReference>
<dbReference type="AlphaFoldDB" id="A0A1Y1V7B4"/>
<comment type="similarity">
    <text evidence="1 4">Belongs to the yippee family.</text>
</comment>
<dbReference type="InterPro" id="IPR034751">
    <property type="entry name" value="Yippee"/>
</dbReference>
<sequence length="115" mass="13275">MGKLFLLYLDMEDDEAEGVYCCAKCKTHLSQSGEIISKSFQGYTGKAWLFNKVVNIYQGECENRNMTTGIHKVADIYCSNCQLNVGWKYIKTYEGSQKYKEGKYILEKRLVCELK</sequence>
<gene>
    <name evidence="6" type="ORF">BCR36DRAFT_71367</name>
</gene>
<dbReference type="STRING" id="1754191.A0A1Y1V7B4"/>
<comment type="caution">
    <text evidence="6">The sequence shown here is derived from an EMBL/GenBank/DDBJ whole genome shotgun (WGS) entry which is preliminary data.</text>
</comment>
<dbReference type="PROSITE" id="PS51792">
    <property type="entry name" value="YIPPEE"/>
    <property type="match status" value="1"/>
</dbReference>
<evidence type="ECO:0000313" key="7">
    <source>
        <dbReference type="Proteomes" id="UP000193719"/>
    </source>
</evidence>
<dbReference type="InterPro" id="IPR004910">
    <property type="entry name" value="Yippee/Mis18/Cereblon"/>
</dbReference>
<evidence type="ECO:0000256" key="3">
    <source>
        <dbReference type="ARBA" id="ARBA00022833"/>
    </source>
</evidence>
<evidence type="ECO:0000256" key="2">
    <source>
        <dbReference type="ARBA" id="ARBA00022723"/>
    </source>
</evidence>
<dbReference type="Pfam" id="PF03226">
    <property type="entry name" value="Yippee-Mis18"/>
    <property type="match status" value="1"/>
</dbReference>
<reference evidence="6 7" key="1">
    <citation type="submission" date="2016-08" db="EMBL/GenBank/DDBJ databases">
        <title>Genomes of anaerobic fungi encode conserved fungal cellulosomes for biomass hydrolysis.</title>
        <authorList>
            <consortium name="DOE Joint Genome Institute"/>
            <person name="Haitjema C.H."/>
            <person name="Gilmore S.P."/>
            <person name="Henske J.K."/>
            <person name="Solomon K.V."/>
            <person name="De Groot R."/>
            <person name="Kuo A."/>
            <person name="Mondo S.J."/>
            <person name="Salamov A.A."/>
            <person name="Labutti K."/>
            <person name="Zhao Z."/>
            <person name="Chiniquy J."/>
            <person name="Barry K."/>
            <person name="Brewer H.M."/>
            <person name="Purvine S.O."/>
            <person name="Wright A.T."/>
            <person name="Boxma B."/>
            <person name="Van Alen T."/>
            <person name="Hackstein J.H."/>
            <person name="Baker S.E."/>
            <person name="Grigoriev I.V."/>
            <person name="O'Malley M.A."/>
        </authorList>
    </citation>
    <scope>NUCLEOTIDE SEQUENCE [LARGE SCALE GENOMIC DNA]</scope>
    <source>
        <strain evidence="7">finn</strain>
    </source>
</reference>
<evidence type="ECO:0000313" key="6">
    <source>
        <dbReference type="EMBL" id="ORX49016.1"/>
    </source>
</evidence>
<proteinExistence type="inferred from homology"/>
<dbReference type="Proteomes" id="UP000193719">
    <property type="component" value="Unassembled WGS sequence"/>
</dbReference>
<protein>
    <recommendedName>
        <fullName evidence="4">Protein yippee-like</fullName>
    </recommendedName>
</protein>
<feature type="domain" description="Yippee" evidence="5">
    <location>
        <begin position="18"/>
        <end position="115"/>
    </location>
</feature>
<name>A0A1Y1V7B4_9FUNG</name>
<keyword evidence="7" id="KW-1185">Reference proteome</keyword>
<dbReference type="EMBL" id="MCFH01000025">
    <property type="protein sequence ID" value="ORX49016.1"/>
    <property type="molecule type" value="Genomic_DNA"/>
</dbReference>
<keyword evidence="3" id="KW-0862">Zinc</keyword>
<accession>A0A1Y1V7B4</accession>
<evidence type="ECO:0000256" key="4">
    <source>
        <dbReference type="RuleBase" id="RU110713"/>
    </source>
</evidence>
<dbReference type="PANTHER" id="PTHR13848">
    <property type="entry name" value="PROTEIN YIPPEE-LIKE CG15309-RELATED"/>
    <property type="match status" value="1"/>
</dbReference>
<keyword evidence="2" id="KW-0479">Metal-binding</keyword>
<evidence type="ECO:0000259" key="5">
    <source>
        <dbReference type="PROSITE" id="PS51792"/>
    </source>
</evidence>
<reference evidence="6 7" key="2">
    <citation type="submission" date="2016-08" db="EMBL/GenBank/DDBJ databases">
        <title>Pervasive Adenine N6-methylation of Active Genes in Fungi.</title>
        <authorList>
            <consortium name="DOE Joint Genome Institute"/>
            <person name="Mondo S.J."/>
            <person name="Dannebaum R.O."/>
            <person name="Kuo R.C."/>
            <person name="Labutti K."/>
            <person name="Haridas S."/>
            <person name="Kuo A."/>
            <person name="Salamov A."/>
            <person name="Ahrendt S.R."/>
            <person name="Lipzen A."/>
            <person name="Sullivan W."/>
            <person name="Andreopoulos W.B."/>
            <person name="Clum A."/>
            <person name="Lindquist E."/>
            <person name="Daum C."/>
            <person name="Ramamoorthy G.K."/>
            <person name="Gryganskyi A."/>
            <person name="Culley D."/>
            <person name="Magnuson J.K."/>
            <person name="James T.Y."/>
            <person name="O'Malley M.A."/>
            <person name="Stajich J.E."/>
            <person name="Spatafora J.W."/>
            <person name="Visel A."/>
            <person name="Grigoriev I.V."/>
        </authorList>
    </citation>
    <scope>NUCLEOTIDE SEQUENCE [LARGE SCALE GENOMIC DNA]</scope>
    <source>
        <strain evidence="7">finn</strain>
    </source>
</reference>